<protein>
    <recommendedName>
        <fullName evidence="4">ATP synthase protein I</fullName>
    </recommendedName>
</protein>
<reference evidence="2 3" key="1">
    <citation type="submission" date="2020-12" db="EMBL/GenBank/DDBJ databases">
        <title>Draft genome sequence of the commensal strain Corynebacterium tuberculostearicum MFP09/CIP 102622 isolated from human skin.</title>
        <authorList>
            <person name="Boukerb A.M."/>
            <person name="Janvier X."/>
            <person name="Feuilloley M.G.J."/>
            <person name="Groboillot A."/>
        </authorList>
    </citation>
    <scope>NUCLEOTIDE SEQUENCE [LARGE SCALE GENOMIC DNA]</scope>
    <source>
        <strain evidence="2 3">CIP 102622</strain>
    </source>
</reference>
<feature type="transmembrane region" description="Helical" evidence="1">
    <location>
        <begin position="86"/>
        <end position="105"/>
    </location>
</feature>
<keyword evidence="3" id="KW-1185">Reference proteome</keyword>
<evidence type="ECO:0000313" key="3">
    <source>
        <dbReference type="Proteomes" id="UP000603369"/>
    </source>
</evidence>
<keyword evidence="1" id="KW-1133">Transmembrane helix</keyword>
<dbReference type="AlphaFoldDB" id="A0A8I1HW02"/>
<sequence>MSEAEATTQPSEFDDHRRPMQRAVKLGGLALLVITVVSLAVWGGISGLPGIWGVLVGAAIGGGFVLFTALSVLLTANTTPANTMAVVLGGWLLKVIVLVMVLLVIRDMDFYDTVALFVTVMLALFATLGTEVWAVVTSRVTYVS</sequence>
<dbReference type="Proteomes" id="UP000603369">
    <property type="component" value="Unassembled WGS sequence"/>
</dbReference>
<organism evidence="2 3">
    <name type="scientific">Corynebacterium tuberculostearicum</name>
    <dbReference type="NCBI Taxonomy" id="38304"/>
    <lineage>
        <taxon>Bacteria</taxon>
        <taxon>Bacillati</taxon>
        <taxon>Actinomycetota</taxon>
        <taxon>Actinomycetes</taxon>
        <taxon>Mycobacteriales</taxon>
        <taxon>Corynebacteriaceae</taxon>
        <taxon>Corynebacterium</taxon>
    </lineage>
</organism>
<name>A0A8I1HW02_9CORY</name>
<proteinExistence type="predicted"/>
<evidence type="ECO:0008006" key="4">
    <source>
        <dbReference type="Google" id="ProtNLM"/>
    </source>
</evidence>
<accession>A0A8I1HW02</accession>
<keyword evidence="1" id="KW-0472">Membrane</keyword>
<keyword evidence="1" id="KW-0812">Transmembrane</keyword>
<evidence type="ECO:0000256" key="1">
    <source>
        <dbReference type="SAM" id="Phobius"/>
    </source>
</evidence>
<evidence type="ECO:0000313" key="2">
    <source>
        <dbReference type="EMBL" id="MBK3427032.1"/>
    </source>
</evidence>
<dbReference type="EMBL" id="JAEHFL010000001">
    <property type="protein sequence ID" value="MBK3427032.1"/>
    <property type="molecule type" value="Genomic_DNA"/>
</dbReference>
<feature type="transmembrane region" description="Helical" evidence="1">
    <location>
        <begin position="111"/>
        <end position="136"/>
    </location>
</feature>
<comment type="caution">
    <text evidence="2">The sequence shown here is derived from an EMBL/GenBank/DDBJ whole genome shotgun (WGS) entry which is preliminary data.</text>
</comment>
<feature type="transmembrane region" description="Helical" evidence="1">
    <location>
        <begin position="26"/>
        <end position="45"/>
    </location>
</feature>
<gene>
    <name evidence="2" type="ORF">JDP02_00670</name>
</gene>
<feature type="transmembrane region" description="Helical" evidence="1">
    <location>
        <begin position="51"/>
        <end position="74"/>
    </location>
</feature>